<evidence type="ECO:0000313" key="2">
    <source>
        <dbReference type="Proteomes" id="UP000253772"/>
    </source>
</evidence>
<gene>
    <name evidence="1" type="ORF">DDF84_005380</name>
</gene>
<sequence>MIKTYRSRALSGLIIALAAMIAGCAAPVPRDMYGSPATARLEPGSTPPAPLTDEERQHLTALNQQVLREQEHVIASQQQAEAWARAAYAYPSTNWSLYYGGWGGGHWGGGVGISSPGWGWGGYPYGSPYWW</sequence>
<reference evidence="1 2" key="1">
    <citation type="submission" date="2019-03" db="EMBL/GenBank/DDBJ databases">
        <title>Comparative insights into the high quality Complete genome sequence of highly metal resistant Cupriavidus metallidurans strain BS1 isolated from a gold-copper mine.</title>
        <authorList>
            <person name="Mazhar H.S."/>
            <person name="Rensing C."/>
        </authorList>
    </citation>
    <scope>NUCLEOTIDE SEQUENCE [LARGE SCALE GENOMIC DNA]</scope>
    <source>
        <strain evidence="1 2">BS1</strain>
    </source>
</reference>
<dbReference type="RefSeq" id="WP_024569166.1">
    <property type="nucleotide sequence ID" value="NZ_CP037900.1"/>
</dbReference>
<evidence type="ECO:0000313" key="1">
    <source>
        <dbReference type="EMBL" id="QBP09235.1"/>
    </source>
</evidence>
<dbReference type="AlphaFoldDB" id="A0A132HIV9"/>
<organism evidence="1 2">
    <name type="scientific">Cupriavidus metallidurans</name>
    <dbReference type="NCBI Taxonomy" id="119219"/>
    <lineage>
        <taxon>Bacteria</taxon>
        <taxon>Pseudomonadati</taxon>
        <taxon>Pseudomonadota</taxon>
        <taxon>Betaproteobacteria</taxon>
        <taxon>Burkholderiales</taxon>
        <taxon>Burkholderiaceae</taxon>
        <taxon>Cupriavidus</taxon>
    </lineage>
</organism>
<name>A0A132HIV9_9BURK</name>
<dbReference type="OrthoDB" id="8969274at2"/>
<proteinExistence type="predicted"/>
<dbReference type="EMBL" id="CP037900">
    <property type="protein sequence ID" value="QBP09235.1"/>
    <property type="molecule type" value="Genomic_DNA"/>
</dbReference>
<accession>A0A132HIV9</accession>
<protein>
    <submittedName>
        <fullName evidence="1">Uncharacterized protein</fullName>
    </submittedName>
</protein>
<dbReference type="PROSITE" id="PS51257">
    <property type="entry name" value="PROKAR_LIPOPROTEIN"/>
    <property type="match status" value="1"/>
</dbReference>
<dbReference type="Proteomes" id="UP000253772">
    <property type="component" value="Chromosome c1"/>
</dbReference>